<feature type="transmembrane region" description="Helical" evidence="7">
    <location>
        <begin position="257"/>
        <end position="284"/>
    </location>
</feature>
<feature type="domain" description="ABC3 transporter permease C-terminal" evidence="8">
    <location>
        <begin position="675"/>
        <end position="795"/>
    </location>
</feature>
<protein>
    <submittedName>
        <fullName evidence="9">ABC transporter permease</fullName>
    </submittedName>
</protein>
<sequence length="803" mass="87454">MISPRWWKLLRDIQLAKGRMAMMVLAIAVGIFGVGAILSAYTILTREISRNYLNTNPASALMELDKVSDSLVDAVRLRPEIADAEASSTIVARIEVKPNEWLPLLLFVVKDFNAMHMNTFRPESGAWPPPDGSILLEREALPLVHARVGESLRVQTPGGSNSAVTLSGLVHDPGLAPAGQEQTVYGYTTPSTLRMLGESDTLNILKIMVKDQPLNVASIEHTVSELSSWLKQQGHSVKEVRIPPPGKHPHQTQMNSILVMMFIFSLLTLLLSAILTATMIGGLLAQQVRQIGVMKAIGARSIQIAGLYLVLIVLVGIVAVVIGLPPSMTVGRYFARVVAELLNFTLYSEAIPAWVYIVQCFIGILVPLFVALIPIIKTTRITVREAIHDFGISKKNFGSRPLDAWLGKIQGLDRTLILALRNTFRRRGRLLLTLSLLAAAGGMFMTSLNVKAAWEQNLADAAADRHYDLEIRLNRLEAEDKVFSIIKSVPGVQKVETWNIVAAAANRSDHLELLKTYPDGGHGSFSIRSAPVDSKLIQLTQQSGRWLQTGDIDGVVLNHTAHALFPNINVGDPIDLTVNGGPVTLHVVGIAREIITPASAYVSPDTFAKIMGKSGQTNALRIVMNHHDANSISSITKDIEFALEKEHVSVKADISETRLDSALNGHVYILIFALIVMAVLMAFVGGLGLMSTMAINVVERTREFGIMRTIGGKSATVIRNVISEGLFIGLISWAISIVLSLPMSYFVGRLIGNLSFKLPLPLELSHVAAAIWLTIIVLGSIAASAYPAWQASRLTIRETLAHI</sequence>
<evidence type="ECO:0000256" key="6">
    <source>
        <dbReference type="ARBA" id="ARBA00038076"/>
    </source>
</evidence>
<feature type="transmembrane region" description="Helical" evidence="7">
    <location>
        <begin position="353"/>
        <end position="376"/>
    </location>
</feature>
<name>A0ABY3SDF4_9BACL</name>
<evidence type="ECO:0000259" key="8">
    <source>
        <dbReference type="Pfam" id="PF02687"/>
    </source>
</evidence>
<dbReference type="PANTHER" id="PTHR30572:SF4">
    <property type="entry name" value="ABC TRANSPORTER PERMEASE YTRF"/>
    <property type="match status" value="1"/>
</dbReference>
<feature type="transmembrane region" description="Helical" evidence="7">
    <location>
        <begin position="726"/>
        <end position="747"/>
    </location>
</feature>
<feature type="transmembrane region" description="Helical" evidence="7">
    <location>
        <begin position="667"/>
        <end position="698"/>
    </location>
</feature>
<keyword evidence="2" id="KW-1003">Cell membrane</keyword>
<evidence type="ECO:0000313" key="9">
    <source>
        <dbReference type="EMBL" id="UJF31453.1"/>
    </source>
</evidence>
<evidence type="ECO:0000256" key="2">
    <source>
        <dbReference type="ARBA" id="ARBA00022475"/>
    </source>
</evidence>
<evidence type="ECO:0000256" key="3">
    <source>
        <dbReference type="ARBA" id="ARBA00022692"/>
    </source>
</evidence>
<feature type="domain" description="ABC3 transporter permease C-terminal" evidence="8">
    <location>
        <begin position="262"/>
        <end position="382"/>
    </location>
</feature>
<evidence type="ECO:0000313" key="10">
    <source>
        <dbReference type="Proteomes" id="UP001649230"/>
    </source>
</evidence>
<dbReference type="EMBL" id="CP090978">
    <property type="protein sequence ID" value="UJF31453.1"/>
    <property type="molecule type" value="Genomic_DNA"/>
</dbReference>
<proteinExistence type="inferred from homology"/>
<dbReference type="Pfam" id="PF02687">
    <property type="entry name" value="FtsX"/>
    <property type="match status" value="2"/>
</dbReference>
<keyword evidence="4 7" id="KW-1133">Transmembrane helix</keyword>
<reference evidence="9 10" key="1">
    <citation type="journal article" date="2024" name="Int. J. Syst. Evol. Microbiol.">
        <title>Paenibacillus hexagrammi sp. nov., a novel bacterium isolated from the gut content of Hexagrammos agrammus.</title>
        <authorList>
            <person name="Jung H.K."/>
            <person name="Kim D.G."/>
            <person name="Zin H."/>
            <person name="Park J."/>
            <person name="Jung H."/>
            <person name="Kim Y.O."/>
            <person name="Kong H.J."/>
            <person name="Kim J.W."/>
            <person name="Kim Y.S."/>
        </authorList>
    </citation>
    <scope>NUCLEOTIDE SEQUENCE [LARGE SCALE GENOMIC DNA]</scope>
    <source>
        <strain evidence="9 10">YPD9-1</strain>
    </source>
</reference>
<keyword evidence="3 7" id="KW-0812">Transmembrane</keyword>
<comment type="similarity">
    <text evidence="6">Belongs to the ABC-4 integral membrane protein family.</text>
</comment>
<feature type="transmembrane region" description="Helical" evidence="7">
    <location>
        <begin position="305"/>
        <end position="324"/>
    </location>
</feature>
<dbReference type="InterPro" id="IPR050250">
    <property type="entry name" value="Macrolide_Exporter_MacB"/>
</dbReference>
<dbReference type="InterPro" id="IPR003838">
    <property type="entry name" value="ABC3_permease_C"/>
</dbReference>
<gene>
    <name evidence="9" type="ORF">L0M14_16655</name>
</gene>
<comment type="subcellular location">
    <subcellularLocation>
        <location evidence="1">Cell membrane</location>
        <topology evidence="1">Multi-pass membrane protein</topology>
    </subcellularLocation>
</comment>
<keyword evidence="5 7" id="KW-0472">Membrane</keyword>
<evidence type="ECO:0000256" key="1">
    <source>
        <dbReference type="ARBA" id="ARBA00004651"/>
    </source>
</evidence>
<dbReference type="PANTHER" id="PTHR30572">
    <property type="entry name" value="MEMBRANE COMPONENT OF TRANSPORTER-RELATED"/>
    <property type="match status" value="1"/>
</dbReference>
<feature type="transmembrane region" description="Helical" evidence="7">
    <location>
        <begin position="767"/>
        <end position="789"/>
    </location>
</feature>
<dbReference type="Proteomes" id="UP001649230">
    <property type="component" value="Chromosome"/>
</dbReference>
<feature type="transmembrane region" description="Helical" evidence="7">
    <location>
        <begin position="21"/>
        <end position="44"/>
    </location>
</feature>
<evidence type="ECO:0000256" key="5">
    <source>
        <dbReference type="ARBA" id="ARBA00023136"/>
    </source>
</evidence>
<organism evidence="9 10">
    <name type="scientific">Paenibacillus hexagrammi</name>
    <dbReference type="NCBI Taxonomy" id="2908839"/>
    <lineage>
        <taxon>Bacteria</taxon>
        <taxon>Bacillati</taxon>
        <taxon>Bacillota</taxon>
        <taxon>Bacilli</taxon>
        <taxon>Bacillales</taxon>
        <taxon>Paenibacillaceae</taxon>
        <taxon>Paenibacillus</taxon>
    </lineage>
</organism>
<evidence type="ECO:0000256" key="4">
    <source>
        <dbReference type="ARBA" id="ARBA00022989"/>
    </source>
</evidence>
<accession>A0ABY3SDF4</accession>
<feature type="transmembrane region" description="Helical" evidence="7">
    <location>
        <begin position="430"/>
        <end position="448"/>
    </location>
</feature>
<keyword evidence="10" id="KW-1185">Reference proteome</keyword>
<dbReference type="RefSeq" id="WP_235117799.1">
    <property type="nucleotide sequence ID" value="NZ_CP090978.1"/>
</dbReference>
<evidence type="ECO:0000256" key="7">
    <source>
        <dbReference type="SAM" id="Phobius"/>
    </source>
</evidence>